<name>A0A7J8F0U7_ROUAE</name>
<evidence type="ECO:0000313" key="3">
    <source>
        <dbReference type="Proteomes" id="UP000593571"/>
    </source>
</evidence>
<evidence type="ECO:0000313" key="2">
    <source>
        <dbReference type="EMBL" id="KAF6441171.1"/>
    </source>
</evidence>
<feature type="signal peptide" evidence="1">
    <location>
        <begin position="1"/>
        <end position="35"/>
    </location>
</feature>
<organism evidence="2 3">
    <name type="scientific">Rousettus aegyptiacus</name>
    <name type="common">Egyptian fruit bat</name>
    <name type="synonym">Pteropus aegyptiacus</name>
    <dbReference type="NCBI Taxonomy" id="9407"/>
    <lineage>
        <taxon>Eukaryota</taxon>
        <taxon>Metazoa</taxon>
        <taxon>Chordata</taxon>
        <taxon>Craniata</taxon>
        <taxon>Vertebrata</taxon>
        <taxon>Euteleostomi</taxon>
        <taxon>Mammalia</taxon>
        <taxon>Eutheria</taxon>
        <taxon>Laurasiatheria</taxon>
        <taxon>Chiroptera</taxon>
        <taxon>Yinpterochiroptera</taxon>
        <taxon>Pteropodoidea</taxon>
        <taxon>Pteropodidae</taxon>
        <taxon>Rousettinae</taxon>
        <taxon>Rousettus</taxon>
    </lineage>
</organism>
<keyword evidence="3" id="KW-1185">Reference proteome</keyword>
<comment type="caution">
    <text evidence="2">The sequence shown here is derived from an EMBL/GenBank/DDBJ whole genome shotgun (WGS) entry which is preliminary data.</text>
</comment>
<proteinExistence type="predicted"/>
<feature type="chain" id="PRO_5029895922" evidence="1">
    <location>
        <begin position="36"/>
        <end position="161"/>
    </location>
</feature>
<dbReference type="AlphaFoldDB" id="A0A7J8F0U7"/>
<evidence type="ECO:0000256" key="1">
    <source>
        <dbReference type="SAM" id="SignalP"/>
    </source>
</evidence>
<gene>
    <name evidence="2" type="ORF">HJG63_012321</name>
</gene>
<dbReference type="EMBL" id="JACASE010000008">
    <property type="protein sequence ID" value="KAF6441171.1"/>
    <property type="molecule type" value="Genomic_DNA"/>
</dbReference>
<dbReference type="Proteomes" id="UP000593571">
    <property type="component" value="Unassembled WGS sequence"/>
</dbReference>
<reference evidence="2 3" key="1">
    <citation type="journal article" date="2020" name="Nature">
        <title>Six reference-quality genomes reveal evolution of bat adaptations.</title>
        <authorList>
            <person name="Jebb D."/>
            <person name="Huang Z."/>
            <person name="Pippel M."/>
            <person name="Hughes G.M."/>
            <person name="Lavrichenko K."/>
            <person name="Devanna P."/>
            <person name="Winkler S."/>
            <person name="Jermiin L.S."/>
            <person name="Skirmuntt E.C."/>
            <person name="Katzourakis A."/>
            <person name="Burkitt-Gray L."/>
            <person name="Ray D.A."/>
            <person name="Sullivan K.A.M."/>
            <person name="Roscito J.G."/>
            <person name="Kirilenko B.M."/>
            <person name="Davalos L.M."/>
            <person name="Corthals A.P."/>
            <person name="Power M.L."/>
            <person name="Jones G."/>
            <person name="Ransome R.D."/>
            <person name="Dechmann D.K.N."/>
            <person name="Locatelli A.G."/>
            <person name="Puechmaille S.J."/>
            <person name="Fedrigo O."/>
            <person name="Jarvis E.D."/>
            <person name="Hiller M."/>
            <person name="Vernes S.C."/>
            <person name="Myers E.W."/>
            <person name="Teeling E.C."/>
        </authorList>
    </citation>
    <scope>NUCLEOTIDE SEQUENCE [LARGE SCALE GENOMIC DNA]</scope>
    <source>
        <strain evidence="2">MRouAeg1</strain>
        <tissue evidence="2">Muscle</tissue>
    </source>
</reference>
<keyword evidence="1" id="KW-0732">Signal</keyword>
<sequence>MAPPAPSSCNMGTFSGNWLLLYLVASTSRPPAASASIPLRWFGSRVPPVRNLLMNTFPQCPRGWISSKFYQHSTTMTSPPSKEPQPAIPSATKSSVEERKAWAWCFISNPGGSDCSLHLLLFLYSLDFSLLPNSQSSSKLIFLFKKKIARFIIFHCGKIPS</sequence>
<accession>A0A7J8F0U7</accession>
<protein>
    <submittedName>
        <fullName evidence="2">Uncharacterized protein</fullName>
    </submittedName>
</protein>